<evidence type="ECO:0000256" key="8">
    <source>
        <dbReference type="SAM" id="Phobius"/>
    </source>
</evidence>
<evidence type="ECO:0000256" key="3">
    <source>
        <dbReference type="ARBA" id="ARBA00022692"/>
    </source>
</evidence>
<feature type="domain" description="ABC transmembrane type-1" evidence="10">
    <location>
        <begin position="75"/>
        <end position="332"/>
    </location>
</feature>
<evidence type="ECO:0000256" key="6">
    <source>
        <dbReference type="ARBA" id="ARBA00022989"/>
    </source>
</evidence>
<evidence type="ECO:0000313" key="12">
    <source>
        <dbReference type="Proteomes" id="UP000276437"/>
    </source>
</evidence>
<dbReference type="PANTHER" id="PTHR11384">
    <property type="entry name" value="ATP-BINDING CASSETTE, SUB-FAMILY D MEMBER"/>
    <property type="match status" value="1"/>
</dbReference>
<evidence type="ECO:0000256" key="5">
    <source>
        <dbReference type="ARBA" id="ARBA00022840"/>
    </source>
</evidence>
<dbReference type="OrthoDB" id="9810134at2"/>
<dbReference type="EMBL" id="AP018449">
    <property type="protein sequence ID" value="BBB90321.1"/>
    <property type="molecule type" value="Genomic_DNA"/>
</dbReference>
<evidence type="ECO:0000256" key="2">
    <source>
        <dbReference type="ARBA" id="ARBA00022448"/>
    </source>
</evidence>
<dbReference type="InterPro" id="IPR050835">
    <property type="entry name" value="ABC_transporter_sub-D"/>
</dbReference>
<sequence>MLADIKRFGRGMWYLTRSYWSSEEKLQAWGLLAVIVGLSLGYVYLQVLYNEWFNHYYSALQEYDWNGIVAAFKEFCILATLNIIVVVYLTYLQQMLEIKWRCWLTERYVGRWLADKAYYRMQLTDKGTDNPDQRISEDLHLFTNMSINLSLGLFRAVVTLISFVAILWQLSGVMTIPLGQQRFTIYGSMVWVAVGYSIVGTWLTHKIGKPLVKLNFEQQRYEADFRFSLVRLRENSESIALFGGEKEEQRAFMNRFQKVLGNFWEIMRRQKQLTWFTAGFGQASIFIRIMLALPRYFAKEIQLGGLMQIATAFDNVREAFSFFVDAYSQLAQWRSVVDRLTGFDKSMADTSQAADREKIERVSSPSRVLATAGLNIKLPDGRPLLEQLNLELAAGDSLLVAGPSGSGKSTLLRTLAGIWPYAAGRVAVPPDYKALFLPQKPYLPLGTLREALLYPKFTNVSAQEIREVMNLCKLDKLAGMIDKTEDWSHVLSLGEQQRIAFARVLLTKPNWLFLDEATSALDEPTERYLYSLLTERLPDITIVSVGHRNTLTSYHKKKLTLDGTGKWSLLN</sequence>
<gene>
    <name evidence="11" type="primary">bacA</name>
    <name evidence="11" type="ORF">MAMMFC1_00969</name>
</gene>
<reference evidence="11 12" key="1">
    <citation type="journal article" date="2018" name="Int. J. Syst. Evol. Microbiol.">
        <title>Methylomusa anaerophila gen. nov., sp. nov., an anaerobic methanol-utilizing bacterium isolated from a microbial fuel cell.</title>
        <authorList>
            <person name="Amano N."/>
            <person name="Yamamuro A."/>
            <person name="Miyahara M."/>
            <person name="Kouzuma A."/>
            <person name="Abe T."/>
            <person name="Watanabe K."/>
        </authorList>
    </citation>
    <scope>NUCLEOTIDE SEQUENCE [LARGE SCALE GENOMIC DNA]</scope>
    <source>
        <strain evidence="11 12">MMFC1</strain>
    </source>
</reference>
<keyword evidence="7 8" id="KW-0472">Membrane</keyword>
<dbReference type="InterPro" id="IPR017871">
    <property type="entry name" value="ABC_transporter-like_CS"/>
</dbReference>
<comment type="subcellular location">
    <subcellularLocation>
        <location evidence="1">Cell membrane</location>
        <topology evidence="1">Multi-pass membrane protein</topology>
    </subcellularLocation>
</comment>
<dbReference type="Pfam" id="PF06472">
    <property type="entry name" value="ABC_membrane_2"/>
    <property type="match status" value="1"/>
</dbReference>
<feature type="transmembrane region" description="Helical" evidence="8">
    <location>
        <begin position="26"/>
        <end position="45"/>
    </location>
</feature>
<dbReference type="InterPro" id="IPR003593">
    <property type="entry name" value="AAA+_ATPase"/>
</dbReference>
<evidence type="ECO:0000256" key="1">
    <source>
        <dbReference type="ARBA" id="ARBA00004651"/>
    </source>
</evidence>
<dbReference type="InterPro" id="IPR027417">
    <property type="entry name" value="P-loop_NTPase"/>
</dbReference>
<keyword evidence="3 8" id="KW-0812">Transmembrane</keyword>
<keyword evidence="2" id="KW-0813">Transport</keyword>
<dbReference type="Pfam" id="PF00005">
    <property type="entry name" value="ABC_tran"/>
    <property type="match status" value="1"/>
</dbReference>
<dbReference type="KEGG" id="mana:MAMMFC1_00969"/>
<dbReference type="InterPro" id="IPR036640">
    <property type="entry name" value="ABC1_TM_sf"/>
</dbReference>
<protein>
    <submittedName>
        <fullName evidence="11">Vitamin B12 transport ATP-binding protein BacA</fullName>
    </submittedName>
</protein>
<evidence type="ECO:0000259" key="9">
    <source>
        <dbReference type="PROSITE" id="PS50893"/>
    </source>
</evidence>
<dbReference type="GO" id="GO:0005524">
    <property type="term" value="F:ATP binding"/>
    <property type="evidence" value="ECO:0007669"/>
    <property type="project" value="UniProtKB-KW"/>
</dbReference>
<dbReference type="SMART" id="SM00382">
    <property type="entry name" value="AAA"/>
    <property type="match status" value="1"/>
</dbReference>
<evidence type="ECO:0000313" key="11">
    <source>
        <dbReference type="EMBL" id="BBB90321.1"/>
    </source>
</evidence>
<dbReference type="SUPFAM" id="SSF52540">
    <property type="entry name" value="P-loop containing nucleoside triphosphate hydrolases"/>
    <property type="match status" value="1"/>
</dbReference>
<dbReference type="Gene3D" id="3.40.50.300">
    <property type="entry name" value="P-loop containing nucleotide triphosphate hydrolases"/>
    <property type="match status" value="1"/>
</dbReference>
<keyword evidence="12" id="KW-1185">Reference proteome</keyword>
<dbReference type="InterPro" id="IPR011527">
    <property type="entry name" value="ABC1_TM_dom"/>
</dbReference>
<feature type="transmembrane region" description="Helical" evidence="8">
    <location>
        <begin position="183"/>
        <end position="203"/>
    </location>
</feature>
<evidence type="ECO:0000256" key="7">
    <source>
        <dbReference type="ARBA" id="ARBA00023136"/>
    </source>
</evidence>
<proteinExistence type="predicted"/>
<dbReference type="RefSeq" id="WP_126306944.1">
    <property type="nucleotide sequence ID" value="NZ_AP018449.1"/>
</dbReference>
<dbReference type="GO" id="GO:0005886">
    <property type="term" value="C:plasma membrane"/>
    <property type="evidence" value="ECO:0007669"/>
    <property type="project" value="UniProtKB-SubCell"/>
</dbReference>
<dbReference type="GO" id="GO:0016887">
    <property type="term" value="F:ATP hydrolysis activity"/>
    <property type="evidence" value="ECO:0007669"/>
    <property type="project" value="InterPro"/>
</dbReference>
<accession>A0A348AGX3</accession>
<evidence type="ECO:0000259" key="10">
    <source>
        <dbReference type="PROSITE" id="PS50929"/>
    </source>
</evidence>
<keyword evidence="5 11" id="KW-0067">ATP-binding</keyword>
<feature type="domain" description="ABC transporter" evidence="9">
    <location>
        <begin position="369"/>
        <end position="570"/>
    </location>
</feature>
<dbReference type="SUPFAM" id="SSF90123">
    <property type="entry name" value="ABC transporter transmembrane region"/>
    <property type="match status" value="1"/>
</dbReference>
<dbReference type="AlphaFoldDB" id="A0A348AGX3"/>
<keyword evidence="4" id="KW-0547">Nucleotide-binding</keyword>
<dbReference type="Proteomes" id="UP000276437">
    <property type="component" value="Chromosome"/>
</dbReference>
<dbReference type="GO" id="GO:0140359">
    <property type="term" value="F:ABC-type transporter activity"/>
    <property type="evidence" value="ECO:0007669"/>
    <property type="project" value="InterPro"/>
</dbReference>
<keyword evidence="6 8" id="KW-1133">Transmembrane helix</keyword>
<dbReference type="PANTHER" id="PTHR11384:SF59">
    <property type="entry name" value="LYSOSOMAL COBALAMIN TRANSPORTER ABCD4"/>
    <property type="match status" value="1"/>
</dbReference>
<feature type="transmembrane region" description="Helical" evidence="8">
    <location>
        <begin position="152"/>
        <end position="171"/>
    </location>
</feature>
<dbReference type="InterPro" id="IPR003439">
    <property type="entry name" value="ABC_transporter-like_ATP-bd"/>
</dbReference>
<dbReference type="CDD" id="cd03223">
    <property type="entry name" value="ABCD_peroxisomal_ALDP"/>
    <property type="match status" value="1"/>
</dbReference>
<organism evidence="11 12">
    <name type="scientific">Methylomusa anaerophila</name>
    <dbReference type="NCBI Taxonomy" id="1930071"/>
    <lineage>
        <taxon>Bacteria</taxon>
        <taxon>Bacillati</taxon>
        <taxon>Bacillota</taxon>
        <taxon>Negativicutes</taxon>
        <taxon>Selenomonadales</taxon>
        <taxon>Sporomusaceae</taxon>
        <taxon>Methylomusa</taxon>
    </lineage>
</organism>
<dbReference type="Gene3D" id="1.20.1560.10">
    <property type="entry name" value="ABC transporter type 1, transmembrane domain"/>
    <property type="match status" value="1"/>
</dbReference>
<evidence type="ECO:0000256" key="4">
    <source>
        <dbReference type="ARBA" id="ARBA00022741"/>
    </source>
</evidence>
<dbReference type="PROSITE" id="PS00211">
    <property type="entry name" value="ABC_TRANSPORTER_1"/>
    <property type="match status" value="1"/>
</dbReference>
<name>A0A348AGX3_9FIRM</name>
<feature type="transmembrane region" description="Helical" evidence="8">
    <location>
        <begin position="273"/>
        <end position="293"/>
    </location>
</feature>
<dbReference type="PROSITE" id="PS50893">
    <property type="entry name" value="ABC_TRANSPORTER_2"/>
    <property type="match status" value="1"/>
</dbReference>
<dbReference type="PROSITE" id="PS50929">
    <property type="entry name" value="ABC_TM1F"/>
    <property type="match status" value="1"/>
</dbReference>
<feature type="transmembrane region" description="Helical" evidence="8">
    <location>
        <begin position="65"/>
        <end position="91"/>
    </location>
</feature>